<dbReference type="AlphaFoldDB" id="A0A645EN32"/>
<comment type="caution">
    <text evidence="1">The sequence shown here is derived from an EMBL/GenBank/DDBJ whole genome shotgun (WGS) entry which is preliminary data.</text>
</comment>
<gene>
    <name evidence="1" type="ORF">SDC9_149888</name>
</gene>
<sequence>MFVTNAQTYQERLNGIVFGFSKSGCYFTACVVGVLRLKISCDGDGTVGQVRLVEVAVCIINIGDGRVDGVEVVIEASGGEVAVFVFIGSAHLDFVAFAKLVVQAKIAYYFFFVQLTIVSHGFLLVEFEEAQCTGIVFAEHHLTAVGFVTSGFAV</sequence>
<dbReference type="EMBL" id="VSSQ01048627">
    <property type="protein sequence ID" value="MPN02672.1"/>
    <property type="molecule type" value="Genomic_DNA"/>
</dbReference>
<proteinExistence type="predicted"/>
<evidence type="ECO:0000313" key="1">
    <source>
        <dbReference type="EMBL" id="MPN02672.1"/>
    </source>
</evidence>
<reference evidence="1" key="1">
    <citation type="submission" date="2019-08" db="EMBL/GenBank/DDBJ databases">
        <authorList>
            <person name="Kucharzyk K."/>
            <person name="Murdoch R.W."/>
            <person name="Higgins S."/>
            <person name="Loffler F."/>
        </authorList>
    </citation>
    <scope>NUCLEOTIDE SEQUENCE</scope>
</reference>
<protein>
    <submittedName>
        <fullName evidence="1">Uncharacterized protein</fullName>
    </submittedName>
</protein>
<organism evidence="1">
    <name type="scientific">bioreactor metagenome</name>
    <dbReference type="NCBI Taxonomy" id="1076179"/>
    <lineage>
        <taxon>unclassified sequences</taxon>
        <taxon>metagenomes</taxon>
        <taxon>ecological metagenomes</taxon>
    </lineage>
</organism>
<name>A0A645EN32_9ZZZZ</name>
<accession>A0A645EN32</accession>